<dbReference type="OMA" id="AYIYNCE"/>
<feature type="region of interest" description="Disordered" evidence="3">
    <location>
        <begin position="209"/>
        <end position="259"/>
    </location>
</feature>
<gene>
    <name evidence="4" type="ORF">GSPATT00037087001</name>
</gene>
<evidence type="ECO:0000313" key="4">
    <source>
        <dbReference type="EMBL" id="CAK68303.1"/>
    </source>
</evidence>
<feature type="compositionally biased region" description="Acidic residues" evidence="3">
    <location>
        <begin position="234"/>
        <end position="245"/>
    </location>
</feature>
<dbReference type="GO" id="GO:0000462">
    <property type="term" value="P:maturation of SSU-rRNA from tricistronic rRNA transcript (SSU-rRNA, 5.8S rRNA, LSU-rRNA)"/>
    <property type="evidence" value="ECO:0000318"/>
    <property type="project" value="GO_Central"/>
</dbReference>
<dbReference type="OrthoDB" id="305094at2759"/>
<organism evidence="4 5">
    <name type="scientific">Paramecium tetraurelia</name>
    <dbReference type="NCBI Taxonomy" id="5888"/>
    <lineage>
        <taxon>Eukaryota</taxon>
        <taxon>Sar</taxon>
        <taxon>Alveolata</taxon>
        <taxon>Ciliophora</taxon>
        <taxon>Intramacronucleata</taxon>
        <taxon>Oligohymenophorea</taxon>
        <taxon>Peniculida</taxon>
        <taxon>Parameciidae</taxon>
        <taxon>Paramecium</taxon>
    </lineage>
</organism>
<dbReference type="AlphaFoldDB" id="A0CBY6"/>
<reference evidence="4 5" key="1">
    <citation type="journal article" date="2006" name="Nature">
        <title>Global trends of whole-genome duplications revealed by the ciliate Paramecium tetraurelia.</title>
        <authorList>
            <consortium name="Genoscope"/>
            <person name="Aury J.-M."/>
            <person name="Jaillon O."/>
            <person name="Duret L."/>
            <person name="Noel B."/>
            <person name="Jubin C."/>
            <person name="Porcel B.M."/>
            <person name="Segurens B."/>
            <person name="Daubin V."/>
            <person name="Anthouard V."/>
            <person name="Aiach N."/>
            <person name="Arnaiz O."/>
            <person name="Billaut A."/>
            <person name="Beisson J."/>
            <person name="Blanc I."/>
            <person name="Bouhouche K."/>
            <person name="Camara F."/>
            <person name="Duharcourt S."/>
            <person name="Guigo R."/>
            <person name="Gogendeau D."/>
            <person name="Katinka M."/>
            <person name="Keller A.-M."/>
            <person name="Kissmehl R."/>
            <person name="Klotz C."/>
            <person name="Koll F."/>
            <person name="Le Moue A."/>
            <person name="Lepere C."/>
            <person name="Malinsky S."/>
            <person name="Nowacki M."/>
            <person name="Nowak J.K."/>
            <person name="Plattner H."/>
            <person name="Poulain J."/>
            <person name="Ruiz F."/>
            <person name="Serrano V."/>
            <person name="Zagulski M."/>
            <person name="Dessen P."/>
            <person name="Betermier M."/>
            <person name="Weissenbach J."/>
            <person name="Scarpelli C."/>
            <person name="Schachter V."/>
            <person name="Sperling L."/>
            <person name="Meyer E."/>
            <person name="Cohen J."/>
            <person name="Wincker P."/>
        </authorList>
    </citation>
    <scope>NUCLEOTIDE SEQUENCE [LARGE SCALE GENOMIC DNA]</scope>
    <source>
        <strain evidence="4 5">Stock d4-2</strain>
    </source>
</reference>
<dbReference type="PANTHER" id="PTHR21250">
    <property type="entry name" value="PRE-RRNA-PROCESSING PROTEIN TSR2 HOMOLOG"/>
    <property type="match status" value="1"/>
</dbReference>
<evidence type="ECO:0000256" key="1">
    <source>
        <dbReference type="ARBA" id="ARBA00006524"/>
    </source>
</evidence>
<comment type="similarity">
    <text evidence="1">Belongs to the TSR2 family.</text>
</comment>
<dbReference type="GO" id="GO:0005634">
    <property type="term" value="C:nucleus"/>
    <property type="evidence" value="ECO:0000318"/>
    <property type="project" value="GO_Central"/>
</dbReference>
<dbReference type="InParanoid" id="A0CBY6"/>
<dbReference type="RefSeq" id="XP_001435700.1">
    <property type="nucleotide sequence ID" value="XM_001435663.2"/>
</dbReference>
<evidence type="ECO:0000256" key="2">
    <source>
        <dbReference type="ARBA" id="ARBA00022552"/>
    </source>
</evidence>
<evidence type="ECO:0008006" key="6">
    <source>
        <dbReference type="Google" id="ProtNLM"/>
    </source>
</evidence>
<evidence type="ECO:0000313" key="5">
    <source>
        <dbReference type="Proteomes" id="UP000000600"/>
    </source>
</evidence>
<dbReference type="FunCoup" id="A0CBY6">
    <property type="interactions" value="117"/>
</dbReference>
<dbReference type="Proteomes" id="UP000000600">
    <property type="component" value="Unassembled WGS sequence"/>
</dbReference>
<dbReference type="Pfam" id="PF10273">
    <property type="entry name" value="WGG"/>
    <property type="match status" value="1"/>
</dbReference>
<dbReference type="EMBL" id="CT868058">
    <property type="protein sequence ID" value="CAK68303.1"/>
    <property type="molecule type" value="Genomic_DNA"/>
</dbReference>
<feature type="compositionally biased region" description="Acidic residues" evidence="3">
    <location>
        <begin position="211"/>
        <end position="220"/>
    </location>
</feature>
<feature type="compositionally biased region" description="Low complexity" evidence="3">
    <location>
        <begin position="221"/>
        <end position="233"/>
    </location>
</feature>
<proteinExistence type="inferred from homology"/>
<dbReference type="GeneID" id="5021485"/>
<dbReference type="InterPro" id="IPR019398">
    <property type="entry name" value="Pre-rRNA_process_TSR2"/>
</dbReference>
<accession>A0CBY6</accession>
<name>A0CBY6_PARTE</name>
<evidence type="ECO:0000256" key="3">
    <source>
        <dbReference type="SAM" id="MobiDB-lite"/>
    </source>
</evidence>
<sequence length="259" mass="30814">MIFFGHHPFHQNTMQLILYDSLFLLITKAHQLTQTHLQAFIIDIISQEKLIKKARKGKQKVQIEQYNFQNMLKELEKYRVPDNFTGARLQIACTQIIESWVALKLAFEHQTQTIQESPENIKKLMSYQLAAYIYNCETEKEDLVQFLSVYLEQYLQLIIEDNSDQYIAERLLDVYNDLEQDKEGKYLQLLEDIRLYNEQNKNLKHVANIQDSDEDSENEEPPQLVQQQQQQMQVEEEEDSVDSDGYETVKPKKRYNKRN</sequence>
<keyword evidence="2" id="KW-0698">rRNA processing</keyword>
<dbReference type="KEGG" id="ptm:GSPATT00037087001"/>
<keyword evidence="5" id="KW-1185">Reference proteome</keyword>
<protein>
    <recommendedName>
        <fullName evidence="6">Pre-rRNA-processing protein TSR2 homolog</fullName>
    </recommendedName>
</protein>
<dbReference type="HOGENOM" id="CLU_1075433_0_0_1"/>